<proteinExistence type="predicted"/>
<dbReference type="GO" id="GO:0009968">
    <property type="term" value="P:negative regulation of signal transduction"/>
    <property type="evidence" value="ECO:0007669"/>
    <property type="project" value="UniProtKB-KW"/>
</dbReference>
<evidence type="ECO:0000256" key="4">
    <source>
        <dbReference type="ARBA" id="ARBA00022999"/>
    </source>
</evidence>
<dbReference type="InterPro" id="IPR000980">
    <property type="entry name" value="SH2"/>
</dbReference>
<dbReference type="PANTHER" id="PTHR10155">
    <property type="entry name" value="PHOSPHATIDYLINOSITOL 3-KINASE REGULATORY SUBUNIT"/>
    <property type="match status" value="1"/>
</dbReference>
<evidence type="ECO:0000313" key="9">
    <source>
        <dbReference type="EMBL" id="KAL1488887.1"/>
    </source>
</evidence>
<dbReference type="EMBL" id="JBDJPC010000013">
    <property type="protein sequence ID" value="KAL1488887.1"/>
    <property type="molecule type" value="Genomic_DNA"/>
</dbReference>
<dbReference type="SUPFAM" id="SSF55550">
    <property type="entry name" value="SH2 domain"/>
    <property type="match status" value="1"/>
</dbReference>
<keyword evidence="3" id="KW-0833">Ubl conjugation pathway</keyword>
<evidence type="ECO:0000256" key="2">
    <source>
        <dbReference type="ARBA" id="ARBA00022700"/>
    </source>
</evidence>
<dbReference type="InterPro" id="IPR036860">
    <property type="entry name" value="SH2_dom_sf"/>
</dbReference>
<dbReference type="InterPro" id="IPR001496">
    <property type="entry name" value="SOCS_box"/>
</dbReference>
<evidence type="ECO:0008006" key="11">
    <source>
        <dbReference type="Google" id="ProtNLM"/>
    </source>
</evidence>
<dbReference type="PROSITE" id="PS50001">
    <property type="entry name" value="SH2"/>
    <property type="match status" value="1"/>
</dbReference>
<organism evidence="9 10">
    <name type="scientific">Hypothenemus hampei</name>
    <name type="common">Coffee berry borer</name>
    <dbReference type="NCBI Taxonomy" id="57062"/>
    <lineage>
        <taxon>Eukaryota</taxon>
        <taxon>Metazoa</taxon>
        <taxon>Ecdysozoa</taxon>
        <taxon>Arthropoda</taxon>
        <taxon>Hexapoda</taxon>
        <taxon>Insecta</taxon>
        <taxon>Pterygota</taxon>
        <taxon>Neoptera</taxon>
        <taxon>Endopterygota</taxon>
        <taxon>Coleoptera</taxon>
        <taxon>Polyphaga</taxon>
        <taxon>Cucujiformia</taxon>
        <taxon>Curculionidae</taxon>
        <taxon>Scolytinae</taxon>
        <taxon>Hypothenemus</taxon>
    </lineage>
</organism>
<evidence type="ECO:0000259" key="8">
    <source>
        <dbReference type="PROSITE" id="PS50225"/>
    </source>
</evidence>
<evidence type="ECO:0000256" key="1">
    <source>
        <dbReference type="ARBA" id="ARBA00022604"/>
    </source>
</evidence>
<feature type="domain" description="SOCS box" evidence="8">
    <location>
        <begin position="210"/>
        <end position="268"/>
    </location>
</feature>
<evidence type="ECO:0000313" key="10">
    <source>
        <dbReference type="Proteomes" id="UP001566132"/>
    </source>
</evidence>
<dbReference type="InterPro" id="IPR036036">
    <property type="entry name" value="SOCS_box-like_dom_sf"/>
</dbReference>
<dbReference type="SUPFAM" id="SSF158235">
    <property type="entry name" value="SOCS box-like"/>
    <property type="match status" value="1"/>
</dbReference>
<dbReference type="Pfam" id="PF00017">
    <property type="entry name" value="SH2"/>
    <property type="match status" value="1"/>
</dbReference>
<dbReference type="Proteomes" id="UP001566132">
    <property type="component" value="Unassembled WGS sequence"/>
</dbReference>
<protein>
    <recommendedName>
        <fullName evidence="11">Cytokine-inducible SH2-containing protein</fullName>
    </recommendedName>
</protein>
<keyword evidence="2" id="KW-0734">Signal transduction inhibitor</keyword>
<dbReference type="PROSITE" id="PS50225">
    <property type="entry name" value="SOCS"/>
    <property type="match status" value="1"/>
</dbReference>
<dbReference type="SMART" id="SM00252">
    <property type="entry name" value="SH2"/>
    <property type="match status" value="1"/>
</dbReference>
<dbReference type="PRINTS" id="PR00401">
    <property type="entry name" value="SH2DOMAIN"/>
</dbReference>
<evidence type="ECO:0000259" key="7">
    <source>
        <dbReference type="PROSITE" id="PS50001"/>
    </source>
</evidence>
<dbReference type="Gene3D" id="3.30.505.10">
    <property type="entry name" value="SH2 domain"/>
    <property type="match status" value="1"/>
</dbReference>
<reference evidence="9 10" key="1">
    <citation type="submission" date="2024-05" db="EMBL/GenBank/DDBJ databases">
        <title>Genetic variation in Jamaican populations of the coffee berry borer (Hypothenemus hampei).</title>
        <authorList>
            <person name="Errbii M."/>
            <person name="Myrie A."/>
        </authorList>
    </citation>
    <scope>NUCLEOTIDE SEQUENCE [LARGE SCALE GENOMIC DNA]</scope>
    <source>
        <strain evidence="9">JA-Hopewell-2020-01-JO</strain>
        <tissue evidence="9">Whole body</tissue>
    </source>
</reference>
<accession>A0ABD1E2I1</accession>
<keyword evidence="4 5" id="KW-0727">SH2 domain</keyword>
<feature type="region of interest" description="Disordered" evidence="6">
    <location>
        <begin position="31"/>
        <end position="54"/>
    </location>
</feature>
<name>A0ABD1E2I1_HYPHA</name>
<gene>
    <name evidence="9" type="ORF">ABEB36_014679</name>
</gene>
<dbReference type="AlphaFoldDB" id="A0ABD1E2I1"/>
<dbReference type="PANTHER" id="PTHR10155:SF16">
    <property type="entry name" value="SUPPRESSOR OF CYTOKINE SIGNALING 2"/>
    <property type="match status" value="1"/>
</dbReference>
<keyword evidence="10" id="KW-1185">Reference proteome</keyword>
<evidence type="ECO:0000256" key="3">
    <source>
        <dbReference type="ARBA" id="ARBA00022786"/>
    </source>
</evidence>
<evidence type="ECO:0000256" key="6">
    <source>
        <dbReference type="SAM" id="MobiDB-lite"/>
    </source>
</evidence>
<comment type="caution">
    <text evidence="9">The sequence shown here is derived from an EMBL/GenBank/DDBJ whole genome shotgun (WGS) entry which is preliminary data.</text>
</comment>
<feature type="domain" description="SH2" evidence="7">
    <location>
        <begin position="102"/>
        <end position="215"/>
    </location>
</feature>
<evidence type="ECO:0000256" key="5">
    <source>
        <dbReference type="PROSITE-ProRule" id="PRU00191"/>
    </source>
</evidence>
<keyword evidence="1" id="KW-0341">Growth regulation</keyword>
<sequence length="269" mass="30741">MRGCSQSTVCPNCNHEFTCCNRKSLALNGGGLVKKDTPATNQPPPQSNPYPTSQVSLVSPSAPLFFGFPLPLQASTPPQAANQDVQFQQLKDTVQALRRSGWFYEDITFEESHELLKNTKVGTFLVRNSSNPKFLYSLSVQTEKGPTSVRLQYNNGYFKLDAQPHLQKIMPAFPNVISLIQYYVQEFERYSKKNMQVWVDDKGKWYSPIEIKQPLRKRDEPPRLKHLACIAIHKALNKSVKNTLLPLPHKQLELPQSLVAYLREYPHWI</sequence>